<keyword evidence="2" id="KW-0479">Metal-binding</keyword>
<dbReference type="InterPro" id="IPR005123">
    <property type="entry name" value="Oxoglu/Fe-dep_dioxygenase_dom"/>
</dbReference>
<evidence type="ECO:0000256" key="1">
    <source>
        <dbReference type="ARBA" id="ARBA00008056"/>
    </source>
</evidence>
<dbReference type="eggNOG" id="KOG0143">
    <property type="taxonomic scope" value="Eukaryota"/>
</dbReference>
<dbReference type="InterPro" id="IPR027443">
    <property type="entry name" value="IPNS-like_sf"/>
</dbReference>
<dbReference type="InterPro" id="IPR026992">
    <property type="entry name" value="DIOX_N"/>
</dbReference>
<name>W3XH60_PESFW</name>
<evidence type="ECO:0000313" key="4">
    <source>
        <dbReference type="EMBL" id="ETS84566.1"/>
    </source>
</evidence>
<accession>W3XH60</accession>
<gene>
    <name evidence="4" type="ORF">PFICI_02591</name>
</gene>
<dbReference type="Gene3D" id="2.60.120.330">
    <property type="entry name" value="B-lactam Antibiotic, Isopenicillin N Synthase, Chain"/>
    <property type="match status" value="1"/>
</dbReference>
<dbReference type="SUPFAM" id="SSF51197">
    <property type="entry name" value="Clavaminate synthase-like"/>
    <property type="match status" value="1"/>
</dbReference>
<proteinExistence type="inferred from homology"/>
<keyword evidence="5" id="KW-1185">Reference proteome</keyword>
<keyword evidence="2" id="KW-0560">Oxidoreductase</keyword>
<dbReference type="Proteomes" id="UP000030651">
    <property type="component" value="Unassembled WGS sequence"/>
</dbReference>
<dbReference type="EMBL" id="KI912110">
    <property type="protein sequence ID" value="ETS84566.1"/>
    <property type="molecule type" value="Genomic_DNA"/>
</dbReference>
<dbReference type="PANTHER" id="PTHR47990">
    <property type="entry name" value="2-OXOGLUTARATE (2OG) AND FE(II)-DEPENDENT OXYGENASE SUPERFAMILY PROTEIN-RELATED"/>
    <property type="match status" value="1"/>
</dbReference>
<dbReference type="AlphaFoldDB" id="W3XH60"/>
<dbReference type="InterPro" id="IPR044861">
    <property type="entry name" value="IPNS-like_FE2OG_OXY"/>
</dbReference>
<dbReference type="PROSITE" id="PS51471">
    <property type="entry name" value="FE2OG_OXY"/>
    <property type="match status" value="1"/>
</dbReference>
<dbReference type="OrthoDB" id="288590at2759"/>
<sequence length="335" mass="37258">MAAQVDADTVNMALFYGTPEEKQSFCDTLVTLLKQKGCIKIQNHRIPADMIHKCFAMTRQFFNLSLEDKMKAKHPPQANPNRGYSYVGQENIAAISGFGKGDGYGPGTTKDVKETYDMGAANDPLVDNVWVPEECLPGFRSFMESFYDEAFKAELDIISAISLALGVSEEHMRTLHNRAENEFRLLHYPAIPASTLADGTSTRIAEHTDFGTITLLFQDSTGGLQVENQDQYGTFHDVISSAPTDIIINIGDSLQRLTNDTFRAACHRVTYPPSVQAGDGDKVIPERYSIAYFGKPNRAASLLPLKEFVSEARPCKYEDVTAWDFNNKRIVSLFS</sequence>
<comment type="similarity">
    <text evidence="1 2">Belongs to the iron/ascorbate-dependent oxidoreductase family.</text>
</comment>
<dbReference type="GeneID" id="19267604"/>
<dbReference type="Pfam" id="PF03171">
    <property type="entry name" value="2OG-FeII_Oxy"/>
    <property type="match status" value="1"/>
</dbReference>
<dbReference type="RefSeq" id="XP_007829363.1">
    <property type="nucleotide sequence ID" value="XM_007831172.1"/>
</dbReference>
<dbReference type="GO" id="GO:0046872">
    <property type="term" value="F:metal ion binding"/>
    <property type="evidence" value="ECO:0007669"/>
    <property type="project" value="UniProtKB-KW"/>
</dbReference>
<dbReference type="InterPro" id="IPR050231">
    <property type="entry name" value="Iron_ascorbate_oxido_reductase"/>
</dbReference>
<evidence type="ECO:0000256" key="2">
    <source>
        <dbReference type="RuleBase" id="RU003682"/>
    </source>
</evidence>
<evidence type="ECO:0000313" key="5">
    <source>
        <dbReference type="Proteomes" id="UP000030651"/>
    </source>
</evidence>
<feature type="domain" description="Fe2OG dioxygenase" evidence="3">
    <location>
        <begin position="175"/>
        <end position="296"/>
    </location>
</feature>
<dbReference type="OMA" id="VDNIWVA"/>
<dbReference type="GO" id="GO:0044283">
    <property type="term" value="P:small molecule biosynthetic process"/>
    <property type="evidence" value="ECO:0007669"/>
    <property type="project" value="UniProtKB-ARBA"/>
</dbReference>
<reference evidence="5" key="1">
    <citation type="journal article" date="2015" name="BMC Genomics">
        <title>Genomic and transcriptomic analysis of the endophytic fungus Pestalotiopsis fici reveals its lifestyle and high potential for synthesis of natural products.</title>
        <authorList>
            <person name="Wang X."/>
            <person name="Zhang X."/>
            <person name="Liu L."/>
            <person name="Xiang M."/>
            <person name="Wang W."/>
            <person name="Sun X."/>
            <person name="Che Y."/>
            <person name="Guo L."/>
            <person name="Liu G."/>
            <person name="Guo L."/>
            <person name="Wang C."/>
            <person name="Yin W.B."/>
            <person name="Stadler M."/>
            <person name="Zhang X."/>
            <person name="Liu X."/>
        </authorList>
    </citation>
    <scope>NUCLEOTIDE SEQUENCE [LARGE SCALE GENOMIC DNA]</scope>
    <source>
        <strain evidence="5">W106-1 / CGMCC3.15140</strain>
    </source>
</reference>
<organism evidence="4 5">
    <name type="scientific">Pestalotiopsis fici (strain W106-1 / CGMCC3.15140)</name>
    <dbReference type="NCBI Taxonomy" id="1229662"/>
    <lineage>
        <taxon>Eukaryota</taxon>
        <taxon>Fungi</taxon>
        <taxon>Dikarya</taxon>
        <taxon>Ascomycota</taxon>
        <taxon>Pezizomycotina</taxon>
        <taxon>Sordariomycetes</taxon>
        <taxon>Xylariomycetidae</taxon>
        <taxon>Amphisphaeriales</taxon>
        <taxon>Sporocadaceae</taxon>
        <taxon>Pestalotiopsis</taxon>
    </lineage>
</organism>
<evidence type="ECO:0000259" key="3">
    <source>
        <dbReference type="PROSITE" id="PS51471"/>
    </source>
</evidence>
<dbReference type="HOGENOM" id="CLU_010119_6_1_1"/>
<dbReference type="InParanoid" id="W3XH60"/>
<dbReference type="GO" id="GO:0016491">
    <property type="term" value="F:oxidoreductase activity"/>
    <property type="evidence" value="ECO:0007669"/>
    <property type="project" value="UniProtKB-KW"/>
</dbReference>
<dbReference type="Pfam" id="PF14226">
    <property type="entry name" value="DIOX_N"/>
    <property type="match status" value="1"/>
</dbReference>
<protein>
    <recommendedName>
        <fullName evidence="3">Fe2OG dioxygenase domain-containing protein</fullName>
    </recommendedName>
</protein>
<dbReference type="KEGG" id="pfy:PFICI_02591"/>
<keyword evidence="2" id="KW-0408">Iron</keyword>